<evidence type="ECO:0000313" key="8">
    <source>
        <dbReference type="EMBL" id="TQM94089.1"/>
    </source>
</evidence>
<dbReference type="Gene3D" id="1.10.10.10">
    <property type="entry name" value="Winged helix-like DNA-binding domain superfamily/Winged helix DNA-binding domain"/>
    <property type="match status" value="1"/>
</dbReference>
<dbReference type="EMBL" id="VFPT01000001">
    <property type="protein sequence ID" value="TQM94931.1"/>
    <property type="molecule type" value="Genomic_DNA"/>
</dbReference>
<evidence type="ECO:0000313" key="6">
    <source>
        <dbReference type="EMBL" id="TQM92454.1"/>
    </source>
</evidence>
<gene>
    <name evidence="5" type="ORF">BD293_1035</name>
    <name evidence="6" type="ORF">BD293_1061</name>
    <name evidence="7" type="ORF">BD293_1308</name>
    <name evidence="8" type="ORF">BD293_2746</name>
    <name evidence="9" type="ORF">BD293_3623</name>
    <name evidence="4" type="ORF">BD293_4198</name>
    <name evidence="2" type="ORF">BD293_4643</name>
    <name evidence="3" type="ORF">BD293_4651</name>
</gene>
<evidence type="ECO:0000313" key="4">
    <source>
        <dbReference type="EMBL" id="TQM89888.1"/>
    </source>
</evidence>
<evidence type="ECO:0000313" key="2">
    <source>
        <dbReference type="EMBL" id="TQM89616.1"/>
    </source>
</evidence>
<dbReference type="InterPro" id="IPR010921">
    <property type="entry name" value="Trp_repressor/repl_initiator"/>
</dbReference>
<evidence type="ECO:0000313" key="9">
    <source>
        <dbReference type="EMBL" id="TQM94931.1"/>
    </source>
</evidence>
<dbReference type="NCBIfam" id="NF047595">
    <property type="entry name" value="IS66_ISRel24_TnpA"/>
    <property type="match status" value="1"/>
</dbReference>
<evidence type="ECO:0000313" key="7">
    <source>
        <dbReference type="EMBL" id="TQM92691.1"/>
    </source>
</evidence>
<sequence>MRGEILGAERRRRWSDEEKVAIVRSVGVGGATVTQIAQRHDVTRQQIYSWRYDLKRKGLLPYDPETVFLPVEFLEMDPEASRPCAVSDEQDGRVEVVLRNGRSLRIDTDVDASALTRLIKAVEAA</sequence>
<dbReference type="GO" id="GO:0043565">
    <property type="term" value="F:sequence-specific DNA binding"/>
    <property type="evidence" value="ECO:0007669"/>
    <property type="project" value="InterPro"/>
</dbReference>
<organism evidence="8 10">
    <name type="scientific">Roseinatronobacter monicus</name>
    <dbReference type="NCBI Taxonomy" id="393481"/>
    <lineage>
        <taxon>Bacteria</taxon>
        <taxon>Pseudomonadati</taxon>
        <taxon>Pseudomonadota</taxon>
        <taxon>Alphaproteobacteria</taxon>
        <taxon>Rhodobacterales</taxon>
        <taxon>Paracoccaceae</taxon>
        <taxon>Roseinatronobacter</taxon>
    </lineage>
</organism>
<dbReference type="EMBL" id="VFPT01000004">
    <property type="protein sequence ID" value="TQM89888.1"/>
    <property type="molecule type" value="Genomic_DNA"/>
</dbReference>
<evidence type="ECO:0000313" key="10">
    <source>
        <dbReference type="Proteomes" id="UP000320582"/>
    </source>
</evidence>
<dbReference type="Proteomes" id="UP000320582">
    <property type="component" value="Unassembled WGS sequence"/>
</dbReference>
<evidence type="ECO:0000256" key="1">
    <source>
        <dbReference type="ARBA" id="ARBA00009964"/>
    </source>
</evidence>
<protein>
    <submittedName>
        <fullName evidence="8">Transposase</fullName>
    </submittedName>
</protein>
<comment type="caution">
    <text evidence="8">The sequence shown here is derived from an EMBL/GenBank/DDBJ whole genome shotgun (WGS) entry which is preliminary data.</text>
</comment>
<dbReference type="EMBL" id="VFPT01000006">
    <property type="protein sequence ID" value="TQM89616.1"/>
    <property type="molecule type" value="Genomic_DNA"/>
</dbReference>
<dbReference type="AlphaFoldDB" id="A0A543KG82"/>
<dbReference type="InterPro" id="IPR036388">
    <property type="entry name" value="WH-like_DNA-bd_sf"/>
</dbReference>
<proteinExistence type="inferred from homology"/>
<reference evidence="8 10" key="1">
    <citation type="submission" date="2019-06" db="EMBL/GenBank/DDBJ databases">
        <title>Genomic Encyclopedia of Archaeal and Bacterial Type Strains, Phase II (KMG-II): from individual species to whole genera.</title>
        <authorList>
            <person name="Goeker M."/>
        </authorList>
    </citation>
    <scope>NUCLEOTIDE SEQUENCE [LARGE SCALE GENOMIC DNA]</scope>
    <source>
        <strain evidence="8 10">DSM 18423</strain>
    </source>
</reference>
<dbReference type="GO" id="GO:0006313">
    <property type="term" value="P:DNA transposition"/>
    <property type="evidence" value="ECO:0007669"/>
    <property type="project" value="InterPro"/>
</dbReference>
<evidence type="ECO:0000313" key="3">
    <source>
        <dbReference type="EMBL" id="TQM89622.1"/>
    </source>
</evidence>
<dbReference type="RefSeq" id="WP_142080137.1">
    <property type="nucleotide sequence ID" value="NZ_VFPT01000001.1"/>
</dbReference>
<dbReference type="GO" id="GO:0004803">
    <property type="term" value="F:transposase activity"/>
    <property type="evidence" value="ECO:0007669"/>
    <property type="project" value="InterPro"/>
</dbReference>
<dbReference type="EMBL" id="VFPT01000006">
    <property type="protein sequence ID" value="TQM89622.1"/>
    <property type="molecule type" value="Genomic_DNA"/>
</dbReference>
<dbReference type="SUPFAM" id="SSF48295">
    <property type="entry name" value="TrpR-like"/>
    <property type="match status" value="1"/>
</dbReference>
<dbReference type="PANTHER" id="PTHR37936:SF3">
    <property type="entry name" value="TRANSPOSASE INSC FOR INSERTION ELEMENT IS2A-RELATED"/>
    <property type="match status" value="1"/>
</dbReference>
<evidence type="ECO:0000313" key="5">
    <source>
        <dbReference type="EMBL" id="TQM92429.1"/>
    </source>
</evidence>
<comment type="similarity">
    <text evidence="1">Belongs to the transposase 8 family.</text>
</comment>
<dbReference type="OrthoDB" id="9800877at2"/>
<dbReference type="EMBL" id="VFPT01000001">
    <property type="protein sequence ID" value="TQM92429.1"/>
    <property type="molecule type" value="Genomic_DNA"/>
</dbReference>
<dbReference type="PANTHER" id="PTHR37936">
    <property type="entry name" value="TRANSPOSASE INSC FOR INSERTION ELEMENT IS2A-RELATED"/>
    <property type="match status" value="1"/>
</dbReference>
<accession>A0A543KG82</accession>
<dbReference type="EMBL" id="VFPT01000001">
    <property type="protein sequence ID" value="TQM94089.1"/>
    <property type="molecule type" value="Genomic_DNA"/>
</dbReference>
<dbReference type="EMBL" id="VFPT01000001">
    <property type="protein sequence ID" value="TQM92454.1"/>
    <property type="molecule type" value="Genomic_DNA"/>
</dbReference>
<dbReference type="InterPro" id="IPR002514">
    <property type="entry name" value="Transposase_8"/>
</dbReference>
<dbReference type="EMBL" id="VFPT01000001">
    <property type="protein sequence ID" value="TQM92691.1"/>
    <property type="molecule type" value="Genomic_DNA"/>
</dbReference>
<dbReference type="Pfam" id="PF01527">
    <property type="entry name" value="HTH_Tnp_1"/>
    <property type="match status" value="1"/>
</dbReference>
<keyword evidence="10" id="KW-1185">Reference proteome</keyword>
<name>A0A543KG82_9RHOB</name>